<protein>
    <submittedName>
        <fullName evidence="2">Uncharacterized protein</fullName>
    </submittedName>
</protein>
<organism evidence="2 3">
    <name type="scientific">Microcystis wesenbergii TW10</name>
    <dbReference type="NCBI Taxonomy" id="2060474"/>
    <lineage>
        <taxon>Bacteria</taxon>
        <taxon>Bacillati</taxon>
        <taxon>Cyanobacteriota</taxon>
        <taxon>Cyanophyceae</taxon>
        <taxon>Oscillatoriophycideae</taxon>
        <taxon>Chroococcales</taxon>
        <taxon>Microcystaceae</taxon>
        <taxon>Microcystis</taxon>
    </lineage>
</organism>
<comment type="caution">
    <text evidence="2">The sequence shown here is derived from an EMBL/GenBank/DDBJ whole genome shotgun (WGS) entry which is preliminary data.</text>
</comment>
<dbReference type="AlphaFoldDB" id="A0A3E0M3P5"/>
<dbReference type="EMBL" id="QQWD01000006">
    <property type="protein sequence ID" value="REJ54256.1"/>
    <property type="molecule type" value="Genomic_DNA"/>
</dbReference>
<evidence type="ECO:0000313" key="3">
    <source>
        <dbReference type="Proteomes" id="UP000257002"/>
    </source>
</evidence>
<evidence type="ECO:0000256" key="1">
    <source>
        <dbReference type="SAM" id="MobiDB-lite"/>
    </source>
</evidence>
<dbReference type="Proteomes" id="UP000257002">
    <property type="component" value="Unassembled WGS sequence"/>
</dbReference>
<sequence length="93" mass="10351">MAKLIFFPKFPGKIKVKIYLGFAAKSLLVGLGVGSRSSVVSRGSQNNRMTSRTGKRNPLQSPPESARILSPSDRFLNVCFWHFFSQKSAKTVF</sequence>
<accession>A0A3E0M3P5</accession>
<name>A0A3E0M3P5_9CHRO</name>
<proteinExistence type="predicted"/>
<reference evidence="2 3" key="1">
    <citation type="submission" date="2017-10" db="EMBL/GenBank/DDBJ databases">
        <title>A large-scale comparative metagenomic study reveals the eutrophication-driven functional interactions in six Microcystis-epibionts communities.</title>
        <authorList>
            <person name="Li Q."/>
            <person name="Lin F."/>
        </authorList>
    </citation>
    <scope>NUCLEOTIDE SEQUENCE [LARGE SCALE GENOMIC DNA]</scope>
    <source>
        <strain evidence="2">TW10</strain>
    </source>
</reference>
<gene>
    <name evidence="2" type="ORF">DWQ51_07600</name>
</gene>
<feature type="region of interest" description="Disordered" evidence="1">
    <location>
        <begin position="35"/>
        <end position="66"/>
    </location>
</feature>
<evidence type="ECO:0000313" key="2">
    <source>
        <dbReference type="EMBL" id="REJ54256.1"/>
    </source>
</evidence>
<feature type="compositionally biased region" description="Polar residues" evidence="1">
    <location>
        <begin position="45"/>
        <end position="63"/>
    </location>
</feature>
<feature type="compositionally biased region" description="Low complexity" evidence="1">
    <location>
        <begin position="35"/>
        <end position="44"/>
    </location>
</feature>